<dbReference type="Proteomes" id="UP000765507">
    <property type="component" value="Unassembled WGS sequence"/>
</dbReference>
<comment type="caution">
    <text evidence="13">The sequence shown here is derived from an EMBL/GenBank/DDBJ whole genome shotgun (WGS) entry which is preliminary data.</text>
</comment>
<evidence type="ECO:0000256" key="1">
    <source>
        <dbReference type="ARBA" id="ARBA00004251"/>
    </source>
</evidence>
<dbReference type="AlphaFoldDB" id="A0A8T1S7M2"/>
<evidence type="ECO:0000256" key="2">
    <source>
        <dbReference type="ARBA" id="ARBA00022475"/>
    </source>
</evidence>
<keyword evidence="6 11" id="KW-0106">Calcium</keyword>
<dbReference type="InterPro" id="IPR020894">
    <property type="entry name" value="Cadherin_CS"/>
</dbReference>
<evidence type="ECO:0000256" key="5">
    <source>
        <dbReference type="ARBA" id="ARBA00022737"/>
    </source>
</evidence>
<dbReference type="PROSITE" id="PS50268">
    <property type="entry name" value="CADHERIN_2"/>
    <property type="match status" value="4"/>
</dbReference>
<gene>
    <name evidence="13" type="primary">PCDHB16</name>
    <name evidence="13" type="ORF">G0U57_017016</name>
</gene>
<dbReference type="InterPro" id="IPR050174">
    <property type="entry name" value="Protocadherin/Cadherin-CA"/>
</dbReference>
<dbReference type="SMART" id="SM00112">
    <property type="entry name" value="CA"/>
    <property type="match status" value="4"/>
</dbReference>
<dbReference type="InterPro" id="IPR002126">
    <property type="entry name" value="Cadherin-like_dom"/>
</dbReference>
<organism evidence="13 14">
    <name type="scientific">Chelydra serpentina</name>
    <name type="common">Snapping turtle</name>
    <name type="synonym">Testudo serpentina</name>
    <dbReference type="NCBI Taxonomy" id="8475"/>
    <lineage>
        <taxon>Eukaryota</taxon>
        <taxon>Metazoa</taxon>
        <taxon>Chordata</taxon>
        <taxon>Craniata</taxon>
        <taxon>Vertebrata</taxon>
        <taxon>Euteleostomi</taxon>
        <taxon>Archelosauria</taxon>
        <taxon>Testudinata</taxon>
        <taxon>Testudines</taxon>
        <taxon>Cryptodira</taxon>
        <taxon>Durocryptodira</taxon>
        <taxon>Americhelydia</taxon>
        <taxon>Chelydroidea</taxon>
        <taxon>Chelydridae</taxon>
        <taxon>Chelydra</taxon>
    </lineage>
</organism>
<proteinExistence type="predicted"/>
<accession>A0A8T1S7M2</accession>
<dbReference type="PRINTS" id="PR00205">
    <property type="entry name" value="CADHERIN"/>
</dbReference>
<evidence type="ECO:0000259" key="12">
    <source>
        <dbReference type="PROSITE" id="PS50268"/>
    </source>
</evidence>
<feature type="domain" description="Cadherin" evidence="12">
    <location>
        <begin position="241"/>
        <end position="333"/>
    </location>
</feature>
<evidence type="ECO:0000256" key="7">
    <source>
        <dbReference type="ARBA" id="ARBA00022889"/>
    </source>
</evidence>
<evidence type="ECO:0000256" key="8">
    <source>
        <dbReference type="ARBA" id="ARBA00022989"/>
    </source>
</evidence>
<dbReference type="GO" id="GO:0005886">
    <property type="term" value="C:plasma membrane"/>
    <property type="evidence" value="ECO:0007669"/>
    <property type="project" value="UniProtKB-SubCell"/>
</dbReference>
<keyword evidence="10" id="KW-0325">Glycoprotein</keyword>
<feature type="domain" description="Cadherin" evidence="12">
    <location>
        <begin position="125"/>
        <end position="234"/>
    </location>
</feature>
<evidence type="ECO:0000256" key="4">
    <source>
        <dbReference type="ARBA" id="ARBA00022729"/>
    </source>
</evidence>
<evidence type="ECO:0000256" key="10">
    <source>
        <dbReference type="ARBA" id="ARBA00023180"/>
    </source>
</evidence>
<dbReference type="EMBL" id="JAHGAV010000574">
    <property type="protein sequence ID" value="KAG6924553.1"/>
    <property type="molecule type" value="Genomic_DNA"/>
</dbReference>
<dbReference type="PROSITE" id="PS00232">
    <property type="entry name" value="CADHERIN_1"/>
    <property type="match status" value="2"/>
</dbReference>
<dbReference type="Gene3D" id="2.60.40.60">
    <property type="entry name" value="Cadherins"/>
    <property type="match status" value="4"/>
</dbReference>
<keyword evidence="8" id="KW-1133">Transmembrane helix</keyword>
<dbReference type="OrthoDB" id="6252479at2759"/>
<evidence type="ECO:0000256" key="3">
    <source>
        <dbReference type="ARBA" id="ARBA00022692"/>
    </source>
</evidence>
<keyword evidence="14" id="KW-1185">Reference proteome</keyword>
<comment type="subcellular location">
    <subcellularLocation>
        <location evidence="1">Cell membrane</location>
        <topology evidence="1">Single-pass type I membrane protein</topology>
    </subcellularLocation>
</comment>
<dbReference type="SUPFAM" id="SSF49313">
    <property type="entry name" value="Cadherin-like"/>
    <property type="match status" value="4"/>
</dbReference>
<feature type="domain" description="Cadherin" evidence="12">
    <location>
        <begin position="2"/>
        <end position="51"/>
    </location>
</feature>
<keyword evidence="5" id="KW-0677">Repeat</keyword>
<reference evidence="13 14" key="1">
    <citation type="journal article" date="2020" name="G3 (Bethesda)">
        <title>Draft Genome of the Common Snapping Turtle, Chelydra serpentina, a Model for Phenotypic Plasticity in Reptiles.</title>
        <authorList>
            <person name="Das D."/>
            <person name="Singh S.K."/>
            <person name="Bierstedt J."/>
            <person name="Erickson A."/>
            <person name="Galli G.L.J."/>
            <person name="Crossley D.A. 2nd"/>
            <person name="Rhen T."/>
        </authorList>
    </citation>
    <scope>NUCLEOTIDE SEQUENCE [LARGE SCALE GENOMIC DNA]</scope>
    <source>
        <strain evidence="13">KW</strain>
    </source>
</reference>
<evidence type="ECO:0000256" key="9">
    <source>
        <dbReference type="ARBA" id="ARBA00023136"/>
    </source>
</evidence>
<evidence type="ECO:0000256" key="6">
    <source>
        <dbReference type="ARBA" id="ARBA00022837"/>
    </source>
</evidence>
<dbReference type="PANTHER" id="PTHR24028:SF118">
    <property type="entry name" value="PROTOCADHERIN BETA-1"/>
    <property type="match status" value="1"/>
</dbReference>
<dbReference type="GO" id="GO:0005509">
    <property type="term" value="F:calcium ion binding"/>
    <property type="evidence" value="ECO:0007669"/>
    <property type="project" value="UniProtKB-UniRule"/>
</dbReference>
<protein>
    <submittedName>
        <fullName evidence="13">Protocadherin beta 16</fullName>
    </submittedName>
</protein>
<dbReference type="GO" id="GO:0007156">
    <property type="term" value="P:homophilic cell adhesion via plasma membrane adhesion molecules"/>
    <property type="evidence" value="ECO:0007669"/>
    <property type="project" value="InterPro"/>
</dbReference>
<dbReference type="FunFam" id="2.60.40.60:FF:000001">
    <property type="entry name" value="Protocadherin alpha 2"/>
    <property type="match status" value="1"/>
</dbReference>
<keyword evidence="3" id="KW-0812">Transmembrane</keyword>
<evidence type="ECO:0000256" key="11">
    <source>
        <dbReference type="PROSITE-ProRule" id="PRU00043"/>
    </source>
</evidence>
<evidence type="ECO:0000313" key="14">
    <source>
        <dbReference type="Proteomes" id="UP000765507"/>
    </source>
</evidence>
<dbReference type="InterPro" id="IPR015919">
    <property type="entry name" value="Cadherin-like_sf"/>
</dbReference>
<keyword evidence="2" id="KW-1003">Cell membrane</keyword>
<keyword evidence="4" id="KW-0732">Signal</keyword>
<dbReference type="PANTHER" id="PTHR24028">
    <property type="entry name" value="CADHERIN-87A"/>
    <property type="match status" value="1"/>
</dbReference>
<dbReference type="FunFam" id="2.60.40.60:FF:000004">
    <property type="entry name" value="Protocadherin 1 gamma 2"/>
    <property type="match status" value="1"/>
</dbReference>
<sequence>MTGEIRLTGAIDFEMIETYELNIQATDGGGLSAHCKVLVVVLDVNDNAPEVIVTSLISPILEDSLAETVVALLISLVIESTLDREKVSTYNITISAQDLGSPSLSTEKTITVKISDINDNSPEFSQTSYTMYIRENNGPGIKIGKVNAFDSDSEQNAKVTYSLLPAEVDGLPLLSYISINSENGNVYALRSMDYEQIKEFQVTVRAADGGSPPRSSEVIIRVEIIDENDNAPFILYPLQNNSSPANDLVPRSAEAGYLVTKVVAVDGDSGQNSWLSYHLLKATDPGLFTVGSQNGEIRTTRLITDRDTMKQKLIVLVRDSGELPLSSSATLNIA</sequence>
<dbReference type="Pfam" id="PF00028">
    <property type="entry name" value="Cadherin"/>
    <property type="match status" value="2"/>
</dbReference>
<keyword evidence="7" id="KW-0130">Cell adhesion</keyword>
<evidence type="ECO:0000313" key="13">
    <source>
        <dbReference type="EMBL" id="KAG6924553.1"/>
    </source>
</evidence>
<dbReference type="CDD" id="cd11304">
    <property type="entry name" value="Cadherin_repeat"/>
    <property type="match status" value="4"/>
</dbReference>
<name>A0A8T1S7M2_CHESE</name>
<keyword evidence="9" id="KW-0472">Membrane</keyword>
<feature type="domain" description="Cadherin" evidence="12">
    <location>
        <begin position="76"/>
        <end position="124"/>
    </location>
</feature>